<dbReference type="Gene3D" id="3.40.50.10600">
    <property type="entry name" value="SpoIIaa-like domains"/>
    <property type="match status" value="1"/>
</dbReference>
<name>A0A1M5BLZ7_SALEC</name>
<dbReference type="InterPro" id="IPR021866">
    <property type="entry name" value="SpoIIAA-like"/>
</dbReference>
<protein>
    <submittedName>
        <fullName evidence="1">SpoIIAA-like</fullName>
    </submittedName>
</protein>
<organism evidence="1 2">
    <name type="scientific">Salegentibacter echinorum</name>
    <dbReference type="NCBI Taxonomy" id="1073325"/>
    <lineage>
        <taxon>Bacteria</taxon>
        <taxon>Pseudomonadati</taxon>
        <taxon>Bacteroidota</taxon>
        <taxon>Flavobacteriia</taxon>
        <taxon>Flavobacteriales</taxon>
        <taxon>Flavobacteriaceae</taxon>
        <taxon>Salegentibacter</taxon>
    </lineage>
</organism>
<dbReference type="OrthoDB" id="9811577at2"/>
<proteinExistence type="predicted"/>
<dbReference type="STRING" id="1073325.SAMN05444483_10193"/>
<evidence type="ECO:0000313" key="1">
    <source>
        <dbReference type="EMBL" id="SHF43531.1"/>
    </source>
</evidence>
<dbReference type="InterPro" id="IPR038396">
    <property type="entry name" value="SpoIIAA-like_sf"/>
</dbReference>
<sequence length="128" mass="15123">MLEIIELTGGNIIATKASGKLKKEDMEKIRPLIHAILDKGMKVHWYFEMEDFTGWDLSGFWEDLKMDTTHAQDYEKIAMVGDKKWQDWITQFMKPFTNAEVKYYDLEDRETAKKWIKKNLLSKGTNEN</sequence>
<dbReference type="Pfam" id="PF11964">
    <property type="entry name" value="SpoIIAA-like"/>
    <property type="match status" value="1"/>
</dbReference>
<dbReference type="RefSeq" id="WP_072875665.1">
    <property type="nucleotide sequence ID" value="NZ_FQVT01000001.1"/>
</dbReference>
<accession>A0A1M5BLZ7</accession>
<dbReference type="SUPFAM" id="SSF52091">
    <property type="entry name" value="SpoIIaa-like"/>
    <property type="match status" value="1"/>
</dbReference>
<evidence type="ECO:0000313" key="2">
    <source>
        <dbReference type="Proteomes" id="UP000183945"/>
    </source>
</evidence>
<dbReference type="AlphaFoldDB" id="A0A1M5BLZ7"/>
<reference evidence="2" key="1">
    <citation type="submission" date="2016-11" db="EMBL/GenBank/DDBJ databases">
        <authorList>
            <person name="Varghese N."/>
            <person name="Submissions S."/>
        </authorList>
    </citation>
    <scope>NUCLEOTIDE SEQUENCE [LARGE SCALE GENOMIC DNA]</scope>
    <source>
        <strain evidence="2">DSM 24579</strain>
    </source>
</reference>
<keyword evidence="2" id="KW-1185">Reference proteome</keyword>
<dbReference type="EMBL" id="FQVT01000001">
    <property type="protein sequence ID" value="SHF43531.1"/>
    <property type="molecule type" value="Genomic_DNA"/>
</dbReference>
<dbReference type="Proteomes" id="UP000183945">
    <property type="component" value="Unassembled WGS sequence"/>
</dbReference>
<gene>
    <name evidence="1" type="ORF">SAMN05444483_10193</name>
</gene>
<dbReference type="InterPro" id="IPR036513">
    <property type="entry name" value="STAS_dom_sf"/>
</dbReference>